<evidence type="ECO:0000259" key="4">
    <source>
        <dbReference type="SMART" id="SM00796"/>
    </source>
</evidence>
<organism evidence="5 6">
    <name type="scientific">Flaviflagellibacter deserti</name>
    <dbReference type="NCBI Taxonomy" id="2267266"/>
    <lineage>
        <taxon>Bacteria</taxon>
        <taxon>Pseudomonadati</taxon>
        <taxon>Pseudomonadota</taxon>
        <taxon>Alphaproteobacteria</taxon>
        <taxon>Hyphomicrobiales</taxon>
        <taxon>Flaviflagellibacter</taxon>
    </lineage>
</organism>
<dbReference type="EMBL" id="JBHSJF010000005">
    <property type="protein sequence ID" value="MFC5067681.1"/>
    <property type="molecule type" value="Genomic_DNA"/>
</dbReference>
<name>A0ABV9YYM1_9HYPH</name>
<gene>
    <name evidence="5" type="primary">pxpB</name>
    <name evidence="5" type="ORF">ACFPFW_06585</name>
</gene>
<dbReference type="InterPro" id="IPR029000">
    <property type="entry name" value="Cyclophilin-like_dom_sf"/>
</dbReference>
<dbReference type="PANTHER" id="PTHR34698">
    <property type="entry name" value="5-OXOPROLINASE SUBUNIT B"/>
    <property type="match status" value="1"/>
</dbReference>
<dbReference type="InterPro" id="IPR010016">
    <property type="entry name" value="PxpB"/>
</dbReference>
<dbReference type="SUPFAM" id="SSF160467">
    <property type="entry name" value="PH0987 N-terminal domain-like"/>
    <property type="match status" value="1"/>
</dbReference>
<proteinExistence type="predicted"/>
<evidence type="ECO:0000256" key="2">
    <source>
        <dbReference type="ARBA" id="ARBA00022801"/>
    </source>
</evidence>
<dbReference type="Proteomes" id="UP001595796">
    <property type="component" value="Unassembled WGS sequence"/>
</dbReference>
<dbReference type="Pfam" id="PF02682">
    <property type="entry name" value="CT_C_D"/>
    <property type="match status" value="1"/>
</dbReference>
<accession>A0ABV9YYM1</accession>
<dbReference type="SMART" id="SM00796">
    <property type="entry name" value="AHS1"/>
    <property type="match status" value="1"/>
</dbReference>
<sequence>MTVRLARIGGYSLRVKINFGQFSLLGDAALTISFGTEMSRATNARVVAAAKAIRSANIPGISDVVPAFAALSVHFDPLVVEHSKIVEAIAGIDVFDDADMSAGRFVDIPVLYGGEAGPDLDEVTRETGLSATGIVELHSSAEYHVYMLGFLPGFAYLGDLDEKLRLPRLKTPRTRVPAGSVAIADQTTAIYPLESPGGWRLIGRTPLRLFDHTADPPAVFAAGDRVRFRPVTAMEFARIEAGA</sequence>
<keyword evidence="6" id="KW-1185">Reference proteome</keyword>
<dbReference type="NCBIfam" id="TIGR00370">
    <property type="entry name" value="5-oxoprolinase subunit PxpB"/>
    <property type="match status" value="1"/>
</dbReference>
<keyword evidence="3" id="KW-0067">ATP-binding</keyword>
<feature type="domain" description="Carboxyltransferase" evidence="4">
    <location>
        <begin position="20"/>
        <end position="220"/>
    </location>
</feature>
<dbReference type="SUPFAM" id="SSF50891">
    <property type="entry name" value="Cyclophilin-like"/>
    <property type="match status" value="1"/>
</dbReference>
<keyword evidence="1" id="KW-0547">Nucleotide-binding</keyword>
<evidence type="ECO:0000256" key="3">
    <source>
        <dbReference type="ARBA" id="ARBA00022840"/>
    </source>
</evidence>
<evidence type="ECO:0000256" key="1">
    <source>
        <dbReference type="ARBA" id="ARBA00022741"/>
    </source>
</evidence>
<dbReference type="PANTHER" id="PTHR34698:SF2">
    <property type="entry name" value="5-OXOPROLINASE SUBUNIT B"/>
    <property type="match status" value="1"/>
</dbReference>
<dbReference type="Gene3D" id="3.30.1360.40">
    <property type="match status" value="1"/>
</dbReference>
<keyword evidence="2 5" id="KW-0378">Hydrolase</keyword>
<protein>
    <submittedName>
        <fullName evidence="5">5-oxoprolinase subunit PxpB</fullName>
        <ecNumber evidence="5">3.5.2.9</ecNumber>
    </submittedName>
</protein>
<comment type="caution">
    <text evidence="5">The sequence shown here is derived from an EMBL/GenBank/DDBJ whole genome shotgun (WGS) entry which is preliminary data.</text>
</comment>
<dbReference type="InterPro" id="IPR003833">
    <property type="entry name" value="CT_C_D"/>
</dbReference>
<reference evidence="6" key="1">
    <citation type="journal article" date="2019" name="Int. J. Syst. Evol. Microbiol.">
        <title>The Global Catalogue of Microorganisms (GCM) 10K type strain sequencing project: providing services to taxonomists for standard genome sequencing and annotation.</title>
        <authorList>
            <consortium name="The Broad Institute Genomics Platform"/>
            <consortium name="The Broad Institute Genome Sequencing Center for Infectious Disease"/>
            <person name="Wu L."/>
            <person name="Ma J."/>
        </authorList>
    </citation>
    <scope>NUCLEOTIDE SEQUENCE [LARGE SCALE GENOMIC DNA]</scope>
    <source>
        <strain evidence="6">CGMCC 1.16444</strain>
    </source>
</reference>
<dbReference type="EC" id="3.5.2.9" evidence="5"/>
<evidence type="ECO:0000313" key="6">
    <source>
        <dbReference type="Proteomes" id="UP001595796"/>
    </source>
</evidence>
<dbReference type="RefSeq" id="WP_379769936.1">
    <property type="nucleotide sequence ID" value="NZ_JBHSJF010000005.1"/>
</dbReference>
<dbReference type="Gene3D" id="2.40.100.10">
    <property type="entry name" value="Cyclophilin-like"/>
    <property type="match status" value="1"/>
</dbReference>
<dbReference type="GO" id="GO:0017168">
    <property type="term" value="F:5-oxoprolinase (ATP-hydrolyzing) activity"/>
    <property type="evidence" value="ECO:0007669"/>
    <property type="project" value="UniProtKB-EC"/>
</dbReference>
<evidence type="ECO:0000313" key="5">
    <source>
        <dbReference type="EMBL" id="MFC5067681.1"/>
    </source>
</evidence>